<dbReference type="Proteomes" id="UP000267081">
    <property type="component" value="Unassembled WGS sequence"/>
</dbReference>
<dbReference type="AlphaFoldDB" id="A0A3R9E0G0"/>
<reference evidence="1 2" key="1">
    <citation type="submission" date="2018-12" db="EMBL/GenBank/DDBJ databases">
        <title>Amycolatopsis eburnea sp. nov. actinomycete associate with arbuscular mycorrhiza fungal spore.</title>
        <authorList>
            <person name="Lumyong S."/>
            <person name="Chaiya L."/>
        </authorList>
    </citation>
    <scope>NUCLEOTIDE SEQUENCE [LARGE SCALE GENOMIC DNA]</scope>
    <source>
        <strain evidence="1 2">GLM-1</strain>
    </source>
</reference>
<comment type="caution">
    <text evidence="1">The sequence shown here is derived from an EMBL/GenBank/DDBJ whole genome shotgun (WGS) entry which is preliminary data.</text>
</comment>
<keyword evidence="2" id="KW-1185">Reference proteome</keyword>
<dbReference type="OrthoDB" id="4280462at2"/>
<accession>A0A3R9E0G0</accession>
<dbReference type="EMBL" id="RSEC01000058">
    <property type="protein sequence ID" value="RSD13366.1"/>
    <property type="molecule type" value="Genomic_DNA"/>
</dbReference>
<name>A0A3R9E0G0_9PSEU</name>
<organism evidence="1 2">
    <name type="scientific">Amycolatopsis eburnea</name>
    <dbReference type="NCBI Taxonomy" id="2267691"/>
    <lineage>
        <taxon>Bacteria</taxon>
        <taxon>Bacillati</taxon>
        <taxon>Actinomycetota</taxon>
        <taxon>Actinomycetes</taxon>
        <taxon>Pseudonocardiales</taxon>
        <taxon>Pseudonocardiaceae</taxon>
        <taxon>Amycolatopsis</taxon>
    </lineage>
</organism>
<dbReference type="RefSeq" id="WP_125312662.1">
    <property type="nucleotide sequence ID" value="NZ_RSEC01000058.1"/>
</dbReference>
<proteinExistence type="predicted"/>
<gene>
    <name evidence="1" type="ORF">EIY87_26905</name>
</gene>
<evidence type="ECO:0000313" key="1">
    <source>
        <dbReference type="EMBL" id="RSD13366.1"/>
    </source>
</evidence>
<protein>
    <submittedName>
        <fullName evidence="1">Uncharacterized protein</fullName>
    </submittedName>
</protein>
<sequence>MENTSPRELTPAERTTLDVLLAGDFPGAAELRAQAATAKVTGSCGCGCPTIDLVVDATTPQAEIAERVAVEADAPDGGLIVFVDEGRLSGLEYWTTTGETPAGFPAPDEIR</sequence>
<evidence type="ECO:0000313" key="2">
    <source>
        <dbReference type="Proteomes" id="UP000267081"/>
    </source>
</evidence>